<evidence type="ECO:0000259" key="8">
    <source>
        <dbReference type="PROSITE" id="PS01033"/>
    </source>
</evidence>
<keyword evidence="2 7" id="KW-0813">Transport</keyword>
<dbReference type="GO" id="GO:0020037">
    <property type="term" value="F:heme binding"/>
    <property type="evidence" value="ECO:0007669"/>
    <property type="project" value="InterPro"/>
</dbReference>
<keyword evidence="5" id="KW-0479">Metal-binding</keyword>
<keyword evidence="6" id="KW-0408">Iron</keyword>
<dbReference type="GO" id="GO:0031720">
    <property type="term" value="F:haptoglobin binding"/>
    <property type="evidence" value="ECO:0007669"/>
    <property type="project" value="TreeGrafter"/>
</dbReference>
<dbReference type="KEGG" id="gsh:117368939"/>
<dbReference type="InterPro" id="IPR000971">
    <property type="entry name" value="Globin"/>
</dbReference>
<dbReference type="Proteomes" id="UP000515159">
    <property type="component" value="Chromosome 11"/>
</dbReference>
<dbReference type="GO" id="GO:0072562">
    <property type="term" value="C:blood microparticle"/>
    <property type="evidence" value="ECO:0007669"/>
    <property type="project" value="TreeGrafter"/>
</dbReference>
<feature type="domain" description="Globin" evidence="8">
    <location>
        <begin position="3"/>
        <end position="146"/>
    </location>
</feature>
<proteinExistence type="inferred from homology"/>
<protein>
    <submittedName>
        <fullName evidence="10">Hemoglobin subunit beta-like</fullName>
    </submittedName>
</protein>
<organism evidence="9 10">
    <name type="scientific">Geotrypetes seraphini</name>
    <name type="common">Gaboon caecilian</name>
    <name type="synonym">Caecilia seraphini</name>
    <dbReference type="NCBI Taxonomy" id="260995"/>
    <lineage>
        <taxon>Eukaryota</taxon>
        <taxon>Metazoa</taxon>
        <taxon>Chordata</taxon>
        <taxon>Craniata</taxon>
        <taxon>Vertebrata</taxon>
        <taxon>Euteleostomi</taxon>
        <taxon>Amphibia</taxon>
        <taxon>Gymnophiona</taxon>
        <taxon>Geotrypetes</taxon>
    </lineage>
</organism>
<gene>
    <name evidence="10" type="primary">LOC117368939</name>
</gene>
<dbReference type="GO" id="GO:0019825">
    <property type="term" value="F:oxygen binding"/>
    <property type="evidence" value="ECO:0007669"/>
    <property type="project" value="InterPro"/>
</dbReference>
<evidence type="ECO:0000256" key="2">
    <source>
        <dbReference type="ARBA" id="ARBA00022448"/>
    </source>
</evidence>
<dbReference type="PRINTS" id="PR00814">
    <property type="entry name" value="BETAHAEM"/>
</dbReference>
<dbReference type="Pfam" id="PF00042">
    <property type="entry name" value="Globin"/>
    <property type="match status" value="1"/>
</dbReference>
<evidence type="ECO:0000256" key="7">
    <source>
        <dbReference type="RuleBase" id="RU000356"/>
    </source>
</evidence>
<dbReference type="PROSITE" id="PS01033">
    <property type="entry name" value="GLOBIN"/>
    <property type="match status" value="1"/>
</dbReference>
<dbReference type="RefSeq" id="XP_033818624.1">
    <property type="nucleotide sequence ID" value="XM_033962733.1"/>
</dbReference>
<dbReference type="InParanoid" id="A0A6P8SIN9"/>
<dbReference type="InterPro" id="IPR002337">
    <property type="entry name" value="Hemoglobin_b"/>
</dbReference>
<dbReference type="SUPFAM" id="SSF46458">
    <property type="entry name" value="Globin-like"/>
    <property type="match status" value="1"/>
</dbReference>
<dbReference type="GO" id="GO:0031838">
    <property type="term" value="C:haptoglobin-hemoglobin complex"/>
    <property type="evidence" value="ECO:0007669"/>
    <property type="project" value="TreeGrafter"/>
</dbReference>
<dbReference type="InterPro" id="IPR009050">
    <property type="entry name" value="Globin-like_sf"/>
</dbReference>
<evidence type="ECO:0000256" key="3">
    <source>
        <dbReference type="ARBA" id="ARBA00022617"/>
    </source>
</evidence>
<evidence type="ECO:0000313" key="9">
    <source>
        <dbReference type="Proteomes" id="UP000515159"/>
    </source>
</evidence>
<dbReference type="Gene3D" id="1.10.490.10">
    <property type="entry name" value="Globins"/>
    <property type="match status" value="1"/>
</dbReference>
<accession>A0A6P8SIN9</accession>
<dbReference type="GO" id="GO:0005833">
    <property type="term" value="C:hemoglobin complex"/>
    <property type="evidence" value="ECO:0007669"/>
    <property type="project" value="InterPro"/>
</dbReference>
<dbReference type="GO" id="GO:0042744">
    <property type="term" value="P:hydrogen peroxide catabolic process"/>
    <property type="evidence" value="ECO:0007669"/>
    <property type="project" value="TreeGrafter"/>
</dbReference>
<dbReference type="OrthoDB" id="9886081at2759"/>
<sequence>MVHLTEEEAKCVHDFVSKICVADVGADILCRLLCVYPWCGRYFTSFGDLKCEDSICHNAQVKAHGARVLNSILDASKHLNDLTGYYAKLSKHHCESLHVDPANFYLMKKVMLVSLAIHCKSFDAHTQHCMTKFLHAVADSLGKQYC</sequence>
<dbReference type="AlphaFoldDB" id="A0A6P8SIN9"/>
<keyword evidence="9" id="KW-1185">Reference proteome</keyword>
<dbReference type="GO" id="GO:0005344">
    <property type="term" value="F:oxygen carrier activity"/>
    <property type="evidence" value="ECO:0007669"/>
    <property type="project" value="UniProtKB-KW"/>
</dbReference>
<dbReference type="PANTHER" id="PTHR11442">
    <property type="entry name" value="HEMOGLOBIN FAMILY MEMBER"/>
    <property type="match status" value="1"/>
</dbReference>
<comment type="similarity">
    <text evidence="1 7">Belongs to the globin family.</text>
</comment>
<evidence type="ECO:0000256" key="1">
    <source>
        <dbReference type="ARBA" id="ARBA00008705"/>
    </source>
</evidence>
<evidence type="ECO:0000256" key="4">
    <source>
        <dbReference type="ARBA" id="ARBA00022621"/>
    </source>
</evidence>
<dbReference type="PANTHER" id="PTHR11442:SF100">
    <property type="entry name" value="HEMOGLOBIN SUBUNIT BETA-1"/>
    <property type="match status" value="1"/>
</dbReference>
<keyword evidence="4 7" id="KW-0561">Oxygen transport</keyword>
<dbReference type="InterPro" id="IPR050056">
    <property type="entry name" value="Hemoglobin_oxygen_transport"/>
</dbReference>
<dbReference type="GO" id="GO:0043177">
    <property type="term" value="F:organic acid binding"/>
    <property type="evidence" value="ECO:0007669"/>
    <property type="project" value="TreeGrafter"/>
</dbReference>
<reference evidence="10" key="1">
    <citation type="submission" date="2025-08" db="UniProtKB">
        <authorList>
            <consortium name="RefSeq"/>
        </authorList>
    </citation>
    <scope>IDENTIFICATION</scope>
</reference>
<dbReference type="GO" id="GO:0004601">
    <property type="term" value="F:peroxidase activity"/>
    <property type="evidence" value="ECO:0007669"/>
    <property type="project" value="TreeGrafter"/>
</dbReference>
<keyword evidence="3 7" id="KW-0349">Heme</keyword>
<name>A0A6P8SIN9_GEOSA</name>
<evidence type="ECO:0000313" key="10">
    <source>
        <dbReference type="RefSeq" id="XP_033818624.1"/>
    </source>
</evidence>
<dbReference type="GeneID" id="117368939"/>
<evidence type="ECO:0000256" key="5">
    <source>
        <dbReference type="ARBA" id="ARBA00022723"/>
    </source>
</evidence>
<dbReference type="InterPro" id="IPR012292">
    <property type="entry name" value="Globin/Proto"/>
</dbReference>
<dbReference type="GO" id="GO:0046872">
    <property type="term" value="F:metal ion binding"/>
    <property type="evidence" value="ECO:0007669"/>
    <property type="project" value="UniProtKB-KW"/>
</dbReference>
<evidence type="ECO:0000256" key="6">
    <source>
        <dbReference type="ARBA" id="ARBA00023004"/>
    </source>
</evidence>